<accession>B8I6W5</accession>
<dbReference type="HOGENOM" id="CLU_942345_0_0_9"/>
<dbReference type="AlphaFoldDB" id="B8I6W5"/>
<keyword evidence="1" id="KW-0472">Membrane</keyword>
<name>B8I6W5_RUMCH</name>
<sequence length="295" mass="34378" precursor="true">MQYFLKNLKKYIFNRSTLIVIGIGFFCLIVSFVVRNYDTLKELIKPNINTMQSQGLDMAAKLRQSKQHRDFLCVDLFNFDSYIRSAQWIYLYLVNIFAILPSIRYFDKRKSGYLKSVLMRTHFKKYLWREGLSITIAGGIIAFVPYFVYWLLGAIFIPNNVGEDMGLIQTYFREYQSFNPFSFLHISVEQLKLYWLVYIVMIGIYGICISFLTFVFANIVSKKAVLFVAPLGYYYLVTTVMDFFHIQHYSILGLISYFSQANNSTPNILIAISTIIIVSLIIYSVKVTKEKVVNV</sequence>
<reference evidence="2 3" key="1">
    <citation type="submission" date="2009-01" db="EMBL/GenBank/DDBJ databases">
        <title>Complete sequence of Clostridium cellulolyticum H10.</title>
        <authorList>
            <consortium name="US DOE Joint Genome Institute"/>
            <person name="Lucas S."/>
            <person name="Copeland A."/>
            <person name="Lapidus A."/>
            <person name="Glavina del Rio T."/>
            <person name="Dalin E."/>
            <person name="Tice H."/>
            <person name="Bruce D."/>
            <person name="Goodwin L."/>
            <person name="Pitluck S."/>
            <person name="Chertkov O."/>
            <person name="Saunders E."/>
            <person name="Brettin T."/>
            <person name="Detter J.C."/>
            <person name="Han C."/>
            <person name="Larimer F."/>
            <person name="Land M."/>
            <person name="Hauser L."/>
            <person name="Kyrpides N."/>
            <person name="Ivanova N."/>
            <person name="Zhou J."/>
            <person name="Richardson P."/>
        </authorList>
    </citation>
    <scope>NUCLEOTIDE SEQUENCE [LARGE SCALE GENOMIC DNA]</scope>
    <source>
        <strain evidence="3">ATCC 35319 / DSM 5812 / JCM 6584 / H10</strain>
    </source>
</reference>
<dbReference type="RefSeq" id="WP_015926041.1">
    <property type="nucleotide sequence ID" value="NC_011898.1"/>
</dbReference>
<keyword evidence="3" id="KW-1185">Reference proteome</keyword>
<feature type="transmembrane region" description="Helical" evidence="1">
    <location>
        <begin position="12"/>
        <end position="34"/>
    </location>
</feature>
<dbReference type="OrthoDB" id="2067652at2"/>
<feature type="transmembrane region" description="Helical" evidence="1">
    <location>
        <begin position="266"/>
        <end position="285"/>
    </location>
</feature>
<dbReference type="KEGG" id="cce:Ccel_2630"/>
<keyword evidence="1" id="KW-1133">Transmembrane helix</keyword>
<gene>
    <name evidence="2" type="ordered locus">Ccel_2630</name>
</gene>
<feature type="transmembrane region" description="Helical" evidence="1">
    <location>
        <begin position="224"/>
        <end position="246"/>
    </location>
</feature>
<feature type="transmembrane region" description="Helical" evidence="1">
    <location>
        <begin position="193"/>
        <end position="217"/>
    </location>
</feature>
<dbReference type="STRING" id="394503.Ccel_2630"/>
<feature type="transmembrane region" description="Helical" evidence="1">
    <location>
        <begin position="88"/>
        <end position="106"/>
    </location>
</feature>
<feature type="transmembrane region" description="Helical" evidence="1">
    <location>
        <begin position="127"/>
        <end position="152"/>
    </location>
</feature>
<dbReference type="EMBL" id="CP001348">
    <property type="protein sequence ID" value="ACL76957.1"/>
    <property type="molecule type" value="Genomic_DNA"/>
</dbReference>
<protein>
    <submittedName>
        <fullName evidence="2">Uncharacterized protein</fullName>
    </submittedName>
</protein>
<evidence type="ECO:0000313" key="2">
    <source>
        <dbReference type="EMBL" id="ACL76957.1"/>
    </source>
</evidence>
<evidence type="ECO:0000256" key="1">
    <source>
        <dbReference type="SAM" id="Phobius"/>
    </source>
</evidence>
<proteinExistence type="predicted"/>
<dbReference type="Proteomes" id="UP000001349">
    <property type="component" value="Chromosome"/>
</dbReference>
<keyword evidence="1" id="KW-0812">Transmembrane</keyword>
<organism evidence="2 3">
    <name type="scientific">Ruminiclostridium cellulolyticum (strain ATCC 35319 / DSM 5812 / JCM 6584 / H10)</name>
    <name type="common">Clostridium cellulolyticum</name>
    <dbReference type="NCBI Taxonomy" id="394503"/>
    <lineage>
        <taxon>Bacteria</taxon>
        <taxon>Bacillati</taxon>
        <taxon>Bacillota</taxon>
        <taxon>Clostridia</taxon>
        <taxon>Eubacteriales</taxon>
        <taxon>Oscillospiraceae</taxon>
        <taxon>Ruminiclostridium</taxon>
    </lineage>
</organism>
<evidence type="ECO:0000313" key="3">
    <source>
        <dbReference type="Proteomes" id="UP000001349"/>
    </source>
</evidence>